<dbReference type="SUPFAM" id="SSF46689">
    <property type="entry name" value="Homeodomain-like"/>
    <property type="match status" value="1"/>
</dbReference>
<protein>
    <recommendedName>
        <fullName evidence="10">Sigma-54-dependent Fis family transcriptional regulator</fullName>
    </recommendedName>
</protein>
<evidence type="ECO:0000256" key="5">
    <source>
        <dbReference type="ARBA" id="ARBA00023163"/>
    </source>
</evidence>
<dbReference type="PROSITE" id="PS50045">
    <property type="entry name" value="SIGMA54_INTERACT_4"/>
    <property type="match status" value="1"/>
</dbReference>
<feature type="region of interest" description="Disordered" evidence="6">
    <location>
        <begin position="464"/>
        <end position="485"/>
    </location>
</feature>
<organism evidence="9">
    <name type="scientific">marine sediment metagenome</name>
    <dbReference type="NCBI Taxonomy" id="412755"/>
    <lineage>
        <taxon>unclassified sequences</taxon>
        <taxon>metagenomes</taxon>
        <taxon>ecological metagenomes</taxon>
    </lineage>
</organism>
<dbReference type="InterPro" id="IPR001789">
    <property type="entry name" value="Sig_transdc_resp-reg_receiver"/>
</dbReference>
<dbReference type="PANTHER" id="PTHR32071:SF17">
    <property type="entry name" value="TRANSCRIPTIONAL REGULATOR (NTRC FAMILY)"/>
    <property type="match status" value="1"/>
</dbReference>
<comment type="caution">
    <text evidence="9">The sequence shown here is derived from an EMBL/GenBank/DDBJ whole genome shotgun (WGS) entry which is preliminary data.</text>
</comment>
<dbReference type="GO" id="GO:0005524">
    <property type="term" value="F:ATP binding"/>
    <property type="evidence" value="ECO:0007669"/>
    <property type="project" value="UniProtKB-KW"/>
</dbReference>
<dbReference type="SUPFAM" id="SSF52172">
    <property type="entry name" value="CheY-like"/>
    <property type="match status" value="1"/>
</dbReference>
<feature type="compositionally biased region" description="Polar residues" evidence="6">
    <location>
        <begin position="476"/>
        <end position="485"/>
    </location>
</feature>
<dbReference type="AlphaFoldDB" id="A0A0F9R022"/>
<evidence type="ECO:0000256" key="1">
    <source>
        <dbReference type="ARBA" id="ARBA00022553"/>
    </source>
</evidence>
<evidence type="ECO:0000259" key="8">
    <source>
        <dbReference type="PROSITE" id="PS50110"/>
    </source>
</evidence>
<dbReference type="Pfam" id="PF00158">
    <property type="entry name" value="Sigma54_activat"/>
    <property type="match status" value="1"/>
</dbReference>
<dbReference type="PROSITE" id="PS00675">
    <property type="entry name" value="SIGMA54_INTERACT_1"/>
    <property type="match status" value="1"/>
</dbReference>
<feature type="domain" description="Sigma-54 factor interaction" evidence="7">
    <location>
        <begin position="145"/>
        <end position="374"/>
    </location>
</feature>
<dbReference type="FunFam" id="3.40.50.300:FF:000006">
    <property type="entry name" value="DNA-binding transcriptional regulator NtrC"/>
    <property type="match status" value="1"/>
</dbReference>
<evidence type="ECO:0000256" key="3">
    <source>
        <dbReference type="ARBA" id="ARBA00022840"/>
    </source>
</evidence>
<dbReference type="SMART" id="SM00382">
    <property type="entry name" value="AAA"/>
    <property type="match status" value="1"/>
</dbReference>
<dbReference type="Gene3D" id="3.40.50.300">
    <property type="entry name" value="P-loop containing nucleotide triphosphate hydrolases"/>
    <property type="match status" value="1"/>
</dbReference>
<keyword evidence="5" id="KW-0804">Transcription</keyword>
<keyword evidence="2" id="KW-0547">Nucleotide-binding</keyword>
<dbReference type="Gene3D" id="3.40.50.2300">
    <property type="match status" value="1"/>
</dbReference>
<dbReference type="GO" id="GO:0006355">
    <property type="term" value="P:regulation of DNA-templated transcription"/>
    <property type="evidence" value="ECO:0007669"/>
    <property type="project" value="InterPro"/>
</dbReference>
<evidence type="ECO:0000256" key="2">
    <source>
        <dbReference type="ARBA" id="ARBA00022741"/>
    </source>
</evidence>
<keyword evidence="1" id="KW-0597">Phosphoprotein</keyword>
<dbReference type="CDD" id="cd17550">
    <property type="entry name" value="REC_NtrX-like"/>
    <property type="match status" value="1"/>
</dbReference>
<dbReference type="InterPro" id="IPR002197">
    <property type="entry name" value="HTH_Fis"/>
</dbReference>
<dbReference type="GO" id="GO:0000160">
    <property type="term" value="P:phosphorelay signal transduction system"/>
    <property type="evidence" value="ECO:0007669"/>
    <property type="project" value="InterPro"/>
</dbReference>
<dbReference type="SMART" id="SM00448">
    <property type="entry name" value="REC"/>
    <property type="match status" value="1"/>
</dbReference>
<dbReference type="InterPro" id="IPR027417">
    <property type="entry name" value="P-loop_NTPase"/>
</dbReference>
<dbReference type="SUPFAM" id="SSF52540">
    <property type="entry name" value="P-loop containing nucleoside triphosphate hydrolases"/>
    <property type="match status" value="1"/>
</dbReference>
<dbReference type="InterPro" id="IPR011006">
    <property type="entry name" value="CheY-like_superfamily"/>
</dbReference>
<dbReference type="PROSITE" id="PS00676">
    <property type="entry name" value="SIGMA54_INTERACT_2"/>
    <property type="match status" value="1"/>
</dbReference>
<dbReference type="InterPro" id="IPR003593">
    <property type="entry name" value="AAA+_ATPase"/>
</dbReference>
<dbReference type="Pfam" id="PF00072">
    <property type="entry name" value="Response_reg"/>
    <property type="match status" value="1"/>
</dbReference>
<dbReference type="PROSITE" id="PS50110">
    <property type="entry name" value="RESPONSE_REGULATORY"/>
    <property type="match status" value="1"/>
</dbReference>
<evidence type="ECO:0008006" key="10">
    <source>
        <dbReference type="Google" id="ProtNLM"/>
    </source>
</evidence>
<sequence length="485" mass="55086">MKNRRKAKILVVDDKENIRKSLKMILEYEGYSFLEAADGEEALDIIEETIGLDLVLLDIKLPGRDGLEVLAELKEKPYRPEVIMISGHGTIKTAVDATKLGAFDFLEKPLHRERVLLSIRNALNQSKLLRECQDLRKKSDKRYELIGNHPSMKKLWEEIIKISPTNATVLIHGESGTGKELIARAIYSHSLRAKERFVQVNCAAIPEELIESEFFGHEKGAFTGATEKKPGKFEQADGGTIFLDEIGDMSLKTQSKVLRVLEEGEVQKVGSSRINKVDVRVIAATNKDLGKEKKEGTFREDLYFRLNVIPIYSPSLKEKKEDIPLLVEYFSQIYAEENNFKVKKFSEDALETIMKYPWKGNIRELKNVVERLIIMTEADIIKRQDLPKRIKGEIGIYLPEAKGIKTLKEFRELAEKDFILAKLEESNWNISQTAREIDTPRSNLYKKLEHYGIKIAAGVGEAVAPSSLREKEGEESPNSKGQDGR</sequence>
<keyword evidence="3" id="KW-0067">ATP-binding</keyword>
<evidence type="ECO:0000256" key="4">
    <source>
        <dbReference type="ARBA" id="ARBA00023015"/>
    </source>
</evidence>
<dbReference type="InterPro" id="IPR002078">
    <property type="entry name" value="Sigma_54_int"/>
</dbReference>
<name>A0A0F9R022_9ZZZZ</name>
<dbReference type="Gene3D" id="1.10.8.60">
    <property type="match status" value="1"/>
</dbReference>
<dbReference type="EMBL" id="LAZR01001237">
    <property type="protein sequence ID" value="KKN48124.1"/>
    <property type="molecule type" value="Genomic_DNA"/>
</dbReference>
<dbReference type="InterPro" id="IPR009057">
    <property type="entry name" value="Homeodomain-like_sf"/>
</dbReference>
<dbReference type="PANTHER" id="PTHR32071">
    <property type="entry name" value="TRANSCRIPTIONAL REGULATORY PROTEIN"/>
    <property type="match status" value="1"/>
</dbReference>
<feature type="domain" description="Response regulatory" evidence="8">
    <location>
        <begin position="8"/>
        <end position="123"/>
    </location>
</feature>
<keyword evidence="4" id="KW-0805">Transcription regulation</keyword>
<dbReference type="Pfam" id="PF25601">
    <property type="entry name" value="AAA_lid_14"/>
    <property type="match status" value="1"/>
</dbReference>
<dbReference type="InterPro" id="IPR058031">
    <property type="entry name" value="AAA_lid_NorR"/>
</dbReference>
<evidence type="ECO:0000259" key="7">
    <source>
        <dbReference type="PROSITE" id="PS50045"/>
    </source>
</evidence>
<accession>A0A0F9R022</accession>
<dbReference type="GO" id="GO:0043565">
    <property type="term" value="F:sequence-specific DNA binding"/>
    <property type="evidence" value="ECO:0007669"/>
    <property type="project" value="InterPro"/>
</dbReference>
<dbReference type="InterPro" id="IPR025662">
    <property type="entry name" value="Sigma_54_int_dom_ATP-bd_1"/>
</dbReference>
<gene>
    <name evidence="9" type="ORF">LCGC14_0656010</name>
</gene>
<dbReference type="Pfam" id="PF02954">
    <property type="entry name" value="HTH_8"/>
    <property type="match status" value="1"/>
</dbReference>
<evidence type="ECO:0000313" key="9">
    <source>
        <dbReference type="EMBL" id="KKN48124.1"/>
    </source>
</evidence>
<dbReference type="Gene3D" id="1.10.10.60">
    <property type="entry name" value="Homeodomain-like"/>
    <property type="match status" value="1"/>
</dbReference>
<dbReference type="CDD" id="cd00009">
    <property type="entry name" value="AAA"/>
    <property type="match status" value="1"/>
</dbReference>
<reference evidence="9" key="1">
    <citation type="journal article" date="2015" name="Nature">
        <title>Complex archaea that bridge the gap between prokaryotes and eukaryotes.</title>
        <authorList>
            <person name="Spang A."/>
            <person name="Saw J.H."/>
            <person name="Jorgensen S.L."/>
            <person name="Zaremba-Niedzwiedzka K."/>
            <person name="Martijn J."/>
            <person name="Lind A.E."/>
            <person name="van Eijk R."/>
            <person name="Schleper C."/>
            <person name="Guy L."/>
            <person name="Ettema T.J."/>
        </authorList>
    </citation>
    <scope>NUCLEOTIDE SEQUENCE</scope>
</reference>
<dbReference type="InterPro" id="IPR025943">
    <property type="entry name" value="Sigma_54_int_dom_ATP-bd_2"/>
</dbReference>
<proteinExistence type="predicted"/>
<evidence type="ECO:0000256" key="6">
    <source>
        <dbReference type="SAM" id="MobiDB-lite"/>
    </source>
</evidence>